<dbReference type="GO" id="GO:0019369">
    <property type="term" value="P:arachidonate metabolic process"/>
    <property type="evidence" value="ECO:0007669"/>
    <property type="project" value="TreeGrafter"/>
</dbReference>
<name>A0A2S6CLZ8_9PEZI</name>
<dbReference type="Gene3D" id="3.40.1090.10">
    <property type="entry name" value="Cytosolic phospholipase A2 catalytic domain"/>
    <property type="match status" value="1"/>
</dbReference>
<dbReference type="Proteomes" id="UP000237631">
    <property type="component" value="Unassembled WGS sequence"/>
</dbReference>
<feature type="domain" description="PNPLA" evidence="3">
    <location>
        <begin position="469"/>
        <end position="604"/>
    </location>
</feature>
<dbReference type="Pfam" id="PF01734">
    <property type="entry name" value="Patatin"/>
    <property type="match status" value="1"/>
</dbReference>
<keyword evidence="5" id="KW-1185">Reference proteome</keyword>
<gene>
    <name evidence="4" type="ORF">CBER1_11369</name>
</gene>
<dbReference type="SUPFAM" id="SSF52151">
    <property type="entry name" value="FabD/lysophospholipase-like"/>
    <property type="match status" value="1"/>
</dbReference>
<evidence type="ECO:0000313" key="4">
    <source>
        <dbReference type="EMBL" id="PPJ60731.1"/>
    </source>
</evidence>
<reference evidence="5" key="1">
    <citation type="journal article" date="2017" name="bioRxiv">
        <title>Conservation of a gene cluster reveals novel cercosporin biosynthetic mechanisms and extends production to the genus Colletotrichum.</title>
        <authorList>
            <person name="de Jonge R."/>
            <person name="Ebert M.K."/>
            <person name="Huitt-Roehl C.R."/>
            <person name="Pal P."/>
            <person name="Suttle J.C."/>
            <person name="Spanner R.E."/>
            <person name="Neubauer J.D."/>
            <person name="Jurick W.M.II."/>
            <person name="Stott K.A."/>
            <person name="Secor G.A."/>
            <person name="Thomma B.P.H.J."/>
            <person name="Van de Peer Y."/>
            <person name="Townsend C.A."/>
            <person name="Bolton M.D."/>
        </authorList>
    </citation>
    <scope>NUCLEOTIDE SEQUENCE [LARGE SCALE GENOMIC DNA]</scope>
    <source>
        <strain evidence="5">CBS538.71</strain>
    </source>
</reference>
<dbReference type="GO" id="GO:0016020">
    <property type="term" value="C:membrane"/>
    <property type="evidence" value="ECO:0007669"/>
    <property type="project" value="TreeGrafter"/>
</dbReference>
<protein>
    <recommendedName>
        <fullName evidence="3">PNPLA domain-containing protein</fullName>
    </recommendedName>
</protein>
<dbReference type="OrthoDB" id="194358at2759"/>
<dbReference type="CDD" id="cd07199">
    <property type="entry name" value="Pat17_PNPLA8_PNPLA9_like"/>
    <property type="match status" value="1"/>
</dbReference>
<evidence type="ECO:0000313" key="5">
    <source>
        <dbReference type="Proteomes" id="UP000237631"/>
    </source>
</evidence>
<dbReference type="EMBL" id="PNEN01000223">
    <property type="protein sequence ID" value="PPJ60731.1"/>
    <property type="molecule type" value="Genomic_DNA"/>
</dbReference>
<dbReference type="GO" id="GO:0047499">
    <property type="term" value="F:calcium-independent phospholipase A2 activity"/>
    <property type="evidence" value="ECO:0007669"/>
    <property type="project" value="TreeGrafter"/>
</dbReference>
<organism evidence="4 5">
    <name type="scientific">Cercospora berteroae</name>
    <dbReference type="NCBI Taxonomy" id="357750"/>
    <lineage>
        <taxon>Eukaryota</taxon>
        <taxon>Fungi</taxon>
        <taxon>Dikarya</taxon>
        <taxon>Ascomycota</taxon>
        <taxon>Pezizomycotina</taxon>
        <taxon>Dothideomycetes</taxon>
        <taxon>Dothideomycetidae</taxon>
        <taxon>Mycosphaerellales</taxon>
        <taxon>Mycosphaerellaceae</taxon>
        <taxon>Cercospora</taxon>
    </lineage>
</organism>
<dbReference type="STRING" id="357750.A0A2S6CLZ8"/>
<dbReference type="InterPro" id="IPR016035">
    <property type="entry name" value="Acyl_Trfase/lysoPLipase"/>
</dbReference>
<evidence type="ECO:0000256" key="2">
    <source>
        <dbReference type="SAM" id="MobiDB-lite"/>
    </source>
</evidence>
<dbReference type="PANTHER" id="PTHR24185">
    <property type="entry name" value="CALCIUM-INDEPENDENT PHOSPHOLIPASE A2-GAMMA"/>
    <property type="match status" value="1"/>
</dbReference>
<evidence type="ECO:0000259" key="3">
    <source>
        <dbReference type="Pfam" id="PF01734"/>
    </source>
</evidence>
<proteinExistence type="predicted"/>
<dbReference type="GO" id="GO:0046486">
    <property type="term" value="P:glycerolipid metabolic process"/>
    <property type="evidence" value="ECO:0007669"/>
    <property type="project" value="UniProtKB-ARBA"/>
</dbReference>
<keyword evidence="1" id="KW-0443">Lipid metabolism</keyword>
<dbReference type="InterPro" id="IPR002641">
    <property type="entry name" value="PNPLA_dom"/>
</dbReference>
<evidence type="ECO:0000256" key="1">
    <source>
        <dbReference type="ARBA" id="ARBA00023098"/>
    </source>
</evidence>
<sequence>MMHGQDPSSNEVHGIMTSSATKFCPLFTACHTRTASSVTQFDDAFACLDIPLTATPLLTVLIGKRLKSEILRHFLRKSDDGFLADRHGQVYLWKDPKTQHLAAPTVFVDYELQSYHDSQWCGFVGPGECSVRSVDWIAGQPGVLARRSLGTLLSGRVFGPLCDTLCYFASDLGGLRSVASYLAEQAGLPPVSDLPTQALPSVVVVVETAAKTYDCHLGTSNLLESISHIMVRQHGLSMEDAAKHIAQHFKRIQVFGIRKGTGVQERANTVHRRLTDIRQEAMKSRELLGIAFSTNHTRAFLGKLLASFCLDIRKTFSFALNSRPDGACHDHLMEHVKEVFAILPSEAYLFHLLCPLLASALVLASFPPGAHRFQVDWLFDRLYRSKVKRAVYESTVQADTRDAFLKRLEADLACSYRQLDTHADVTDTHLAALYRLRGLIVLGIFLMRWTVTHCLTKFQTLAEQTFRPWHKGNSAFARLQELALSYLRDWQYSSYAIEEAFRSAFGSDIRMFNPIREDTKVAVTTITAKQPQACVFTNYNGGFRSLDIGYNLIRASTAADDVSISNAAACTSAAPWYFKAVNLRNLGVFQDGGLHHNNPLSMALWEVRHLWPRRALPDLALSIGTGVNESVFSVGPHSPVRKRSLFRIFDSFMESMDGEKSWKEFYNGLDEKDQSRFHRLNLPMPRGQPPLDDVAAMTSLESQATAHIQDTDRTQHVIDSLLASSFYLEFDELPLWEQTGYRCSGHIGCRLPMTAQGRKALSTRLVATSSFFVINGQPIACIERVTRAQPSFKRKVEFTVQSLETPVGITLRGITSKPTTISGMPTTAAALISAQSLNAIFGRADCAREEKPLPVIPGKRKRTTVTETPARGRQTKRCRMDHQ</sequence>
<accession>A0A2S6CLZ8</accession>
<dbReference type="PANTHER" id="PTHR24185:SF8">
    <property type="entry name" value="PNPLA DOMAIN-CONTAINING PROTEIN"/>
    <property type="match status" value="1"/>
</dbReference>
<feature type="region of interest" description="Disordered" evidence="2">
    <location>
        <begin position="855"/>
        <end position="883"/>
    </location>
</feature>
<comment type="caution">
    <text evidence="4">The sequence shown here is derived from an EMBL/GenBank/DDBJ whole genome shotgun (WGS) entry which is preliminary data.</text>
</comment>
<dbReference type="AlphaFoldDB" id="A0A2S6CLZ8"/>